<dbReference type="EMBL" id="NEGB01000008">
    <property type="protein sequence ID" value="OTG63827.1"/>
    <property type="molecule type" value="Genomic_DNA"/>
</dbReference>
<evidence type="ECO:0000259" key="7">
    <source>
        <dbReference type="PROSITE" id="PS50059"/>
    </source>
</evidence>
<evidence type="ECO:0000256" key="2">
    <source>
        <dbReference type="ARBA" id="ARBA00006577"/>
    </source>
</evidence>
<dbReference type="PANTHER" id="PTHR43811:SF57">
    <property type="entry name" value="FKBP-TYPE PEPTIDYL-PROLYL CIS-TRANS ISOMERASE FKPA-RELATED"/>
    <property type="match status" value="1"/>
</dbReference>
<dbReference type="GO" id="GO:0006457">
    <property type="term" value="P:protein folding"/>
    <property type="evidence" value="ECO:0007669"/>
    <property type="project" value="InterPro"/>
</dbReference>
<dbReference type="FunFam" id="3.10.50.40:FF:000006">
    <property type="entry name" value="Peptidyl-prolyl cis-trans isomerase"/>
    <property type="match status" value="1"/>
</dbReference>
<gene>
    <name evidence="8" type="ORF">B9T28_12615</name>
</gene>
<evidence type="ECO:0000313" key="9">
    <source>
        <dbReference type="Proteomes" id="UP000242765"/>
    </source>
</evidence>
<dbReference type="InterPro" id="IPR000774">
    <property type="entry name" value="PPIase_FKBP_N"/>
</dbReference>
<dbReference type="PROSITE" id="PS50059">
    <property type="entry name" value="FKBP_PPIASE"/>
    <property type="match status" value="1"/>
</dbReference>
<protein>
    <recommendedName>
        <fullName evidence="6">Peptidyl-prolyl cis-trans isomerase</fullName>
        <ecNumber evidence="6">5.2.1.8</ecNumber>
    </recommendedName>
</protein>
<reference evidence="8 9" key="1">
    <citation type="submission" date="2017-04" db="EMBL/GenBank/DDBJ databases">
        <title>High diversity of culturable Acinetobacter species in natural soil and water ecosystems.</title>
        <authorList>
            <person name="Nemec A."/>
            <person name="Radolfova-Krizova L."/>
        </authorList>
    </citation>
    <scope>NUCLEOTIDE SEQUENCE [LARGE SCALE GENOMIC DNA]</scope>
    <source>
        <strain evidence="8 9">ANC 4999</strain>
    </source>
</reference>
<comment type="similarity">
    <text evidence="2 6">Belongs to the FKBP-type PPIase family.</text>
</comment>
<accession>A0A1Y3C9V0</accession>
<evidence type="ECO:0000313" key="8">
    <source>
        <dbReference type="EMBL" id="OTG63827.1"/>
    </source>
</evidence>
<dbReference type="InterPro" id="IPR036944">
    <property type="entry name" value="PPIase_FKBP_N_sf"/>
</dbReference>
<name>A0A1Y3C9V0_9GAMM</name>
<dbReference type="Pfam" id="PF01346">
    <property type="entry name" value="FKBP_N"/>
    <property type="match status" value="1"/>
</dbReference>
<keyword evidence="4 5" id="KW-0413">Isomerase</keyword>
<evidence type="ECO:0000256" key="5">
    <source>
        <dbReference type="PROSITE-ProRule" id="PRU00277"/>
    </source>
</evidence>
<dbReference type="PANTHER" id="PTHR43811">
    <property type="entry name" value="FKBP-TYPE PEPTIDYL-PROLYL CIS-TRANS ISOMERASE FKPA"/>
    <property type="match status" value="1"/>
</dbReference>
<evidence type="ECO:0000256" key="3">
    <source>
        <dbReference type="ARBA" id="ARBA00023110"/>
    </source>
</evidence>
<dbReference type="Pfam" id="PF00254">
    <property type="entry name" value="FKBP_C"/>
    <property type="match status" value="1"/>
</dbReference>
<comment type="catalytic activity">
    <reaction evidence="1 5 6">
        <text>[protein]-peptidylproline (omega=180) = [protein]-peptidylproline (omega=0)</text>
        <dbReference type="Rhea" id="RHEA:16237"/>
        <dbReference type="Rhea" id="RHEA-COMP:10747"/>
        <dbReference type="Rhea" id="RHEA-COMP:10748"/>
        <dbReference type="ChEBI" id="CHEBI:83833"/>
        <dbReference type="ChEBI" id="CHEBI:83834"/>
        <dbReference type="EC" id="5.2.1.8"/>
    </reaction>
</comment>
<dbReference type="STRING" id="1977882.B9T28_12615"/>
<dbReference type="InterPro" id="IPR001179">
    <property type="entry name" value="PPIase_FKBP_dom"/>
</dbReference>
<dbReference type="EC" id="5.2.1.8" evidence="6"/>
<dbReference type="AlphaFoldDB" id="A0A1Y3C9V0"/>
<dbReference type="Gene3D" id="1.10.287.460">
    <property type="entry name" value="Peptidyl-prolyl cis-trans isomerase, FKBP-type, N-terminal domain"/>
    <property type="match status" value="1"/>
</dbReference>
<dbReference type="RefSeq" id="WP_086204345.1">
    <property type="nucleotide sequence ID" value="NZ_NEGB01000008.1"/>
</dbReference>
<organism evidence="8 9">
    <name type="scientific">Acinetobacter silvestris</name>
    <dbReference type="NCBI Taxonomy" id="1977882"/>
    <lineage>
        <taxon>Bacteria</taxon>
        <taxon>Pseudomonadati</taxon>
        <taxon>Pseudomonadota</taxon>
        <taxon>Gammaproteobacteria</taxon>
        <taxon>Moraxellales</taxon>
        <taxon>Moraxellaceae</taxon>
        <taxon>Acinetobacter</taxon>
    </lineage>
</organism>
<keyword evidence="9" id="KW-1185">Reference proteome</keyword>
<evidence type="ECO:0000256" key="1">
    <source>
        <dbReference type="ARBA" id="ARBA00000971"/>
    </source>
</evidence>
<keyword evidence="3 5" id="KW-0697">Rotamase</keyword>
<dbReference type="Proteomes" id="UP000242765">
    <property type="component" value="Unassembled WGS sequence"/>
</dbReference>
<dbReference type="GO" id="GO:0003755">
    <property type="term" value="F:peptidyl-prolyl cis-trans isomerase activity"/>
    <property type="evidence" value="ECO:0007669"/>
    <property type="project" value="UniProtKB-UniRule"/>
</dbReference>
<dbReference type="OrthoDB" id="9814548at2"/>
<dbReference type="Gene3D" id="3.10.50.40">
    <property type="match status" value="1"/>
</dbReference>
<dbReference type="InterPro" id="IPR046357">
    <property type="entry name" value="PPIase_dom_sf"/>
</dbReference>
<feature type="domain" description="PPIase FKBP-type" evidence="7">
    <location>
        <begin position="173"/>
        <end position="258"/>
    </location>
</feature>
<evidence type="ECO:0000256" key="6">
    <source>
        <dbReference type="RuleBase" id="RU003915"/>
    </source>
</evidence>
<dbReference type="SUPFAM" id="SSF54534">
    <property type="entry name" value="FKBP-like"/>
    <property type="match status" value="1"/>
</dbReference>
<proteinExistence type="inferred from homology"/>
<sequence>MSKALPIAVAVILGGAALVPVYYASQHPADSAVKFGSQNLDISKNSSELDKLSYAQGFKMGAQIPAEVNAKAMAAGMLDAAEKKPSRFSEAEIKKATALMNKEMFAKGIEELRLNLDKIPPEQRAQAEQALKAYDANMAFMKENANKPGVITTETGLQYKITKEGTGKQPTAESTVIAHYKGSLIDGTVFDNSFERNQPIDIPLGQVVPGWTEGFQHLKEGSKATLYIPSYLGYGEQAQANIPPFSTLIFDVELIKVK</sequence>
<comment type="caution">
    <text evidence="8">The sequence shown here is derived from an EMBL/GenBank/DDBJ whole genome shotgun (WGS) entry which is preliminary data.</text>
</comment>
<evidence type="ECO:0000256" key="4">
    <source>
        <dbReference type="ARBA" id="ARBA00023235"/>
    </source>
</evidence>